<organism evidence="2 3">
    <name type="scientific">Lactuca virosa</name>
    <dbReference type="NCBI Taxonomy" id="75947"/>
    <lineage>
        <taxon>Eukaryota</taxon>
        <taxon>Viridiplantae</taxon>
        <taxon>Streptophyta</taxon>
        <taxon>Embryophyta</taxon>
        <taxon>Tracheophyta</taxon>
        <taxon>Spermatophyta</taxon>
        <taxon>Magnoliopsida</taxon>
        <taxon>eudicotyledons</taxon>
        <taxon>Gunneridae</taxon>
        <taxon>Pentapetalae</taxon>
        <taxon>asterids</taxon>
        <taxon>campanulids</taxon>
        <taxon>Asterales</taxon>
        <taxon>Asteraceae</taxon>
        <taxon>Cichorioideae</taxon>
        <taxon>Cichorieae</taxon>
        <taxon>Lactucinae</taxon>
        <taxon>Lactuca</taxon>
    </lineage>
</organism>
<dbReference type="AlphaFoldDB" id="A0AAU9LUI6"/>
<protein>
    <submittedName>
        <fullName evidence="2">Uncharacterized protein</fullName>
    </submittedName>
</protein>
<keyword evidence="3" id="KW-1185">Reference proteome</keyword>
<accession>A0AAU9LUI6</accession>
<comment type="caution">
    <text evidence="2">The sequence shown here is derived from an EMBL/GenBank/DDBJ whole genome shotgun (WGS) entry which is preliminary data.</text>
</comment>
<name>A0AAU9LUI6_9ASTR</name>
<evidence type="ECO:0000313" key="3">
    <source>
        <dbReference type="Proteomes" id="UP001157418"/>
    </source>
</evidence>
<dbReference type="EMBL" id="CAKMRJ010000002">
    <property type="protein sequence ID" value="CAH1416996.1"/>
    <property type="molecule type" value="Genomic_DNA"/>
</dbReference>
<reference evidence="2 3" key="1">
    <citation type="submission" date="2022-01" db="EMBL/GenBank/DDBJ databases">
        <authorList>
            <person name="Xiong W."/>
            <person name="Schranz E."/>
        </authorList>
    </citation>
    <scope>NUCLEOTIDE SEQUENCE [LARGE SCALE GENOMIC DNA]</scope>
</reference>
<gene>
    <name evidence="2" type="ORF">LVIROSA_LOCUS4719</name>
</gene>
<feature type="compositionally biased region" description="Polar residues" evidence="1">
    <location>
        <begin position="9"/>
        <end position="22"/>
    </location>
</feature>
<evidence type="ECO:0000256" key="1">
    <source>
        <dbReference type="SAM" id="MobiDB-lite"/>
    </source>
</evidence>
<proteinExistence type="predicted"/>
<sequence length="124" mass="13848">MAATVPPTRWQNTAGTPLNGNQRRLWPQTARRDKGGERWPHREHSNRTRLASTGHSSDFVLGRVSSSIRDFTGAAEEVTMAFNDKVAEARAVASGSLARSEMGTKCAAGDLTNGRREIWRWWRL</sequence>
<evidence type="ECO:0000313" key="2">
    <source>
        <dbReference type="EMBL" id="CAH1416996.1"/>
    </source>
</evidence>
<feature type="region of interest" description="Disordered" evidence="1">
    <location>
        <begin position="1"/>
        <end position="51"/>
    </location>
</feature>
<dbReference type="Proteomes" id="UP001157418">
    <property type="component" value="Unassembled WGS sequence"/>
</dbReference>
<feature type="compositionally biased region" description="Basic and acidic residues" evidence="1">
    <location>
        <begin position="30"/>
        <end position="46"/>
    </location>
</feature>